<dbReference type="Proteomes" id="UP000076871">
    <property type="component" value="Unassembled WGS sequence"/>
</dbReference>
<organism evidence="1 2">
    <name type="scientific">Laetiporus sulphureus 93-53</name>
    <dbReference type="NCBI Taxonomy" id="1314785"/>
    <lineage>
        <taxon>Eukaryota</taxon>
        <taxon>Fungi</taxon>
        <taxon>Dikarya</taxon>
        <taxon>Basidiomycota</taxon>
        <taxon>Agaricomycotina</taxon>
        <taxon>Agaricomycetes</taxon>
        <taxon>Polyporales</taxon>
        <taxon>Laetiporus</taxon>
    </lineage>
</organism>
<proteinExistence type="predicted"/>
<dbReference type="GeneID" id="63826679"/>
<reference evidence="1 2" key="1">
    <citation type="journal article" date="2016" name="Mol. Biol. Evol.">
        <title>Comparative Genomics of Early-Diverging Mushroom-Forming Fungi Provides Insights into the Origins of Lignocellulose Decay Capabilities.</title>
        <authorList>
            <person name="Nagy L.G."/>
            <person name="Riley R."/>
            <person name="Tritt A."/>
            <person name="Adam C."/>
            <person name="Daum C."/>
            <person name="Floudas D."/>
            <person name="Sun H."/>
            <person name="Yadav J.S."/>
            <person name="Pangilinan J."/>
            <person name="Larsson K.H."/>
            <person name="Matsuura K."/>
            <person name="Barry K."/>
            <person name="Labutti K."/>
            <person name="Kuo R."/>
            <person name="Ohm R.A."/>
            <person name="Bhattacharya S.S."/>
            <person name="Shirouzu T."/>
            <person name="Yoshinaga Y."/>
            <person name="Martin F.M."/>
            <person name="Grigoriev I.V."/>
            <person name="Hibbett D.S."/>
        </authorList>
    </citation>
    <scope>NUCLEOTIDE SEQUENCE [LARGE SCALE GENOMIC DNA]</scope>
    <source>
        <strain evidence="1 2">93-53</strain>
    </source>
</reference>
<dbReference type="InParanoid" id="A0A165CLJ3"/>
<protein>
    <submittedName>
        <fullName evidence="1">Uncharacterized protein</fullName>
    </submittedName>
</protein>
<accession>A0A165CLJ3</accession>
<evidence type="ECO:0000313" key="1">
    <source>
        <dbReference type="EMBL" id="KZT03026.1"/>
    </source>
</evidence>
<evidence type="ECO:0000313" key="2">
    <source>
        <dbReference type="Proteomes" id="UP000076871"/>
    </source>
</evidence>
<name>A0A165CLJ3_9APHY</name>
<dbReference type="RefSeq" id="XP_040760766.1">
    <property type="nucleotide sequence ID" value="XM_040909650.1"/>
</dbReference>
<gene>
    <name evidence="1" type="ORF">LAESUDRAFT_729534</name>
</gene>
<dbReference type="AlphaFoldDB" id="A0A165CLJ3"/>
<keyword evidence="2" id="KW-1185">Reference proteome</keyword>
<sequence length="163" mass="18951">MILFVYPSIYDELAVIGHNVLSRYIFTLSPERTQFNCLTASCDTLLISPRDVQYFFTALFDLLWEMMSSVGMKTACQDNIYGELSGDLTVPVTYHELWYPLEHLLYGPELSQPLASAVQRTLDYLKGITRPDHRGYHQHSQILDLNQYKSSSRLERRSHWPDQ</sequence>
<dbReference type="EMBL" id="KV427647">
    <property type="protein sequence ID" value="KZT03026.1"/>
    <property type="molecule type" value="Genomic_DNA"/>
</dbReference>